<protein>
    <submittedName>
        <fullName evidence="1">Uncharacterized protein</fullName>
    </submittedName>
</protein>
<evidence type="ECO:0000313" key="1">
    <source>
        <dbReference type="EMBL" id="ELP56140.1"/>
    </source>
</evidence>
<dbReference type="PATRIC" id="fig|1134457.3.peg.1017"/>
<sequence length="46" mass="5388">MRSFRFGEPVFSYQLSVISYQLTEKTPHFPTSHTLHPTPHFSLHNS</sequence>
<gene>
    <name evidence="1" type="ORF">O53_740</name>
</gene>
<reference evidence="1 2" key="1">
    <citation type="journal article" date="2013" name="Genome Announc.">
        <title>Whole-Genome Sequence of Microcystis aeruginosa TAIHU98, a Nontoxic Bloom-Forming Strain Isolated from Taihu Lake, China.</title>
        <authorList>
            <person name="Yang C."/>
            <person name="Zhang W."/>
            <person name="Ren M."/>
            <person name="Song L."/>
            <person name="Li T."/>
            <person name="Zhao J."/>
        </authorList>
    </citation>
    <scope>NUCLEOTIDE SEQUENCE [LARGE SCALE GENOMIC DNA]</scope>
    <source>
        <strain evidence="1 2">TAIHU98</strain>
    </source>
</reference>
<name>L7E9M4_MICAE</name>
<accession>L7E9M4</accession>
<dbReference type="EMBL" id="ANKQ01000001">
    <property type="protein sequence ID" value="ELP56140.1"/>
    <property type="molecule type" value="Genomic_DNA"/>
</dbReference>
<dbReference type="AlphaFoldDB" id="L7E9M4"/>
<proteinExistence type="predicted"/>
<comment type="caution">
    <text evidence="1">The sequence shown here is derived from an EMBL/GenBank/DDBJ whole genome shotgun (WGS) entry which is preliminary data.</text>
</comment>
<evidence type="ECO:0000313" key="2">
    <source>
        <dbReference type="Proteomes" id="UP000010932"/>
    </source>
</evidence>
<organism evidence="1 2">
    <name type="scientific">Microcystis aeruginosa TAIHU98</name>
    <dbReference type="NCBI Taxonomy" id="1134457"/>
    <lineage>
        <taxon>Bacteria</taxon>
        <taxon>Bacillati</taxon>
        <taxon>Cyanobacteriota</taxon>
        <taxon>Cyanophyceae</taxon>
        <taxon>Oscillatoriophycideae</taxon>
        <taxon>Chroococcales</taxon>
        <taxon>Microcystaceae</taxon>
        <taxon>Microcystis</taxon>
    </lineage>
</organism>
<dbReference type="Proteomes" id="UP000010932">
    <property type="component" value="Unassembled WGS sequence"/>
</dbReference>